<gene>
    <name evidence="6" type="ORF">LC586_23700</name>
</gene>
<dbReference type="InterPro" id="IPR050641">
    <property type="entry name" value="RIFMO-like"/>
</dbReference>
<evidence type="ECO:0000256" key="2">
    <source>
        <dbReference type="ARBA" id="ARBA00007801"/>
    </source>
</evidence>
<comment type="cofactor">
    <cofactor evidence="1">
        <name>FAD</name>
        <dbReference type="ChEBI" id="CHEBI:57692"/>
    </cofactor>
</comment>
<dbReference type="Gene3D" id="3.40.30.120">
    <property type="match status" value="1"/>
</dbReference>
<dbReference type="SUPFAM" id="SSF51905">
    <property type="entry name" value="FAD/NAD(P)-binding domain"/>
    <property type="match status" value="1"/>
</dbReference>
<dbReference type="Pfam" id="PF01494">
    <property type="entry name" value="FAD_binding_3"/>
    <property type="match status" value="1"/>
</dbReference>
<dbReference type="InterPro" id="IPR036249">
    <property type="entry name" value="Thioredoxin-like_sf"/>
</dbReference>
<sequence>MAQNLNFVNCSQTDVLIIGAGPTGLTVANILAHYNINFRIIDNKNGSSTESKALAVHAGTLELWDKLRIADKAIEQGQKATEVHLLIRGKPARCGLPLLPLTKMAEGFTPYPYLLVLEQSKTERLLIDALAEFSMQVEWRTELLKLTQTSDETTAIIRHDDGSEETIAAKWVVGADGASSTVRYELNLEFKGSTYGQMFCLADIEMTWSLDRDKYYANLYRQGMFAFFPMVGKNHYRLIATVPPELAAKEKISVEDIQATLDKHSGLNIKVHSANWISRYKIHSRIVERFRVRRCFLAGDAAHIHSPAGGQGMNLGIGDAFNLGWKLALVVRGETHSSLLESYETERMPISYTILNGTDKGFIFQSTSNPLLQQLRLWIGHYLPALMTRTGLIKKFLKLIMQLWIHYRTSPIVHQFPEIKKNTNIVQAGDRAPYDFLKNNANNPVSIFSLLKVTGHQLLVFEGLWSEEQFEDLESKLRVLIAHYSPSICIHLIGKEHHSLHKSYNVNNTSTLFLIRPDGYIAYRGQANALNEFAAYLDTLFTKHEVASITDDSCSTSMVNR</sequence>
<comment type="similarity">
    <text evidence="2">Belongs to the PheA/TfdB FAD monooxygenase family.</text>
</comment>
<keyword evidence="3" id="KW-0285">Flavoprotein</keyword>
<dbReference type="Gene3D" id="3.30.70.2450">
    <property type="match status" value="1"/>
</dbReference>
<accession>A0ABS8IE07</accession>
<name>A0ABS8IE07_9NOSO</name>
<dbReference type="SUPFAM" id="SSF52833">
    <property type="entry name" value="Thioredoxin-like"/>
    <property type="match status" value="1"/>
</dbReference>
<keyword evidence="6" id="KW-0560">Oxidoreductase</keyword>
<evidence type="ECO:0000259" key="5">
    <source>
        <dbReference type="Pfam" id="PF01494"/>
    </source>
</evidence>
<protein>
    <submittedName>
        <fullName evidence="6">FAD-dependent monooxygenase</fullName>
    </submittedName>
</protein>
<keyword evidence="7" id="KW-1185">Reference proteome</keyword>
<dbReference type="PRINTS" id="PR00420">
    <property type="entry name" value="RNGMNOXGNASE"/>
</dbReference>
<feature type="domain" description="FAD-binding" evidence="5">
    <location>
        <begin position="12"/>
        <end position="354"/>
    </location>
</feature>
<evidence type="ECO:0000256" key="4">
    <source>
        <dbReference type="ARBA" id="ARBA00022827"/>
    </source>
</evidence>
<dbReference type="InterPro" id="IPR036188">
    <property type="entry name" value="FAD/NAD-bd_sf"/>
</dbReference>
<organism evidence="6 7">
    <name type="scientific">Nostoc favosum CHAB5714</name>
    <dbReference type="NCBI Taxonomy" id="2780399"/>
    <lineage>
        <taxon>Bacteria</taxon>
        <taxon>Bacillati</taxon>
        <taxon>Cyanobacteriota</taxon>
        <taxon>Cyanophyceae</taxon>
        <taxon>Nostocales</taxon>
        <taxon>Nostocaceae</taxon>
        <taxon>Nostoc</taxon>
        <taxon>Nostoc favosum</taxon>
    </lineage>
</organism>
<evidence type="ECO:0000256" key="3">
    <source>
        <dbReference type="ARBA" id="ARBA00022630"/>
    </source>
</evidence>
<dbReference type="GO" id="GO:0004497">
    <property type="term" value="F:monooxygenase activity"/>
    <property type="evidence" value="ECO:0007669"/>
    <property type="project" value="UniProtKB-KW"/>
</dbReference>
<dbReference type="Proteomes" id="UP001199525">
    <property type="component" value="Unassembled WGS sequence"/>
</dbReference>
<comment type="caution">
    <text evidence="6">The sequence shown here is derived from an EMBL/GenBank/DDBJ whole genome shotgun (WGS) entry which is preliminary data.</text>
</comment>
<dbReference type="InterPro" id="IPR002938">
    <property type="entry name" value="FAD-bd"/>
</dbReference>
<evidence type="ECO:0000313" key="6">
    <source>
        <dbReference type="EMBL" id="MCC5602119.1"/>
    </source>
</evidence>
<dbReference type="RefSeq" id="WP_229487091.1">
    <property type="nucleotide sequence ID" value="NZ_JAIVFQ010000044.1"/>
</dbReference>
<dbReference type="EMBL" id="JAIVFQ010000044">
    <property type="protein sequence ID" value="MCC5602119.1"/>
    <property type="molecule type" value="Genomic_DNA"/>
</dbReference>
<keyword evidence="4" id="KW-0274">FAD</keyword>
<proteinExistence type="inferred from homology"/>
<dbReference type="PANTHER" id="PTHR43004:SF19">
    <property type="entry name" value="BINDING MONOOXYGENASE, PUTATIVE (JCVI)-RELATED"/>
    <property type="match status" value="1"/>
</dbReference>
<dbReference type="PANTHER" id="PTHR43004">
    <property type="entry name" value="TRK SYSTEM POTASSIUM UPTAKE PROTEIN"/>
    <property type="match status" value="1"/>
</dbReference>
<keyword evidence="6" id="KW-0503">Monooxygenase</keyword>
<reference evidence="6 7" key="1">
    <citation type="journal article" date="2021" name="Microorganisms">
        <title>Genome Evolution of Filamentous Cyanobacterium Nostoc Species: From Facultative Symbiosis to Free Living.</title>
        <authorList>
            <person name="Huo D."/>
            <person name="Li H."/>
            <person name="Cai F."/>
            <person name="Guo X."/>
            <person name="Qiao Z."/>
            <person name="Wang W."/>
            <person name="Yu G."/>
            <person name="Li R."/>
        </authorList>
    </citation>
    <scope>NUCLEOTIDE SEQUENCE [LARGE SCALE GENOMIC DNA]</scope>
    <source>
        <strain evidence="6 7">CHAB 5714</strain>
    </source>
</reference>
<dbReference type="Gene3D" id="3.50.50.60">
    <property type="entry name" value="FAD/NAD(P)-binding domain"/>
    <property type="match status" value="1"/>
</dbReference>
<evidence type="ECO:0000313" key="7">
    <source>
        <dbReference type="Proteomes" id="UP001199525"/>
    </source>
</evidence>
<evidence type="ECO:0000256" key="1">
    <source>
        <dbReference type="ARBA" id="ARBA00001974"/>
    </source>
</evidence>